<feature type="coiled-coil region" evidence="2">
    <location>
        <begin position="179"/>
        <end position="242"/>
    </location>
</feature>
<keyword evidence="3" id="KW-0812">Transmembrane</keyword>
<dbReference type="AlphaFoldDB" id="A0A977PTC1"/>
<proteinExistence type="predicted"/>
<dbReference type="Proteomes" id="UP001065613">
    <property type="component" value="Chromosome"/>
</dbReference>
<feature type="transmembrane region" description="Helical" evidence="3">
    <location>
        <begin position="148"/>
        <end position="167"/>
    </location>
</feature>
<keyword evidence="2" id="KW-0175">Coiled coil</keyword>
<accession>A0A977PTC1</accession>
<keyword evidence="3" id="KW-1133">Transmembrane helix</keyword>
<dbReference type="EMBL" id="CP073041">
    <property type="protein sequence ID" value="UXE58541.1"/>
    <property type="molecule type" value="Genomic_DNA"/>
</dbReference>
<protein>
    <recommendedName>
        <fullName evidence="5">Tetratricopeptide repeat protein</fullName>
    </recommendedName>
</protein>
<reference evidence="4" key="1">
    <citation type="submission" date="2021-04" db="EMBL/GenBank/DDBJ databases">
        <title>Genome sequence of Woronichinia naegeliana from Washington state freshwater lake bloom.</title>
        <authorList>
            <person name="Dreher T.W."/>
        </authorList>
    </citation>
    <scope>NUCLEOTIDE SEQUENCE</scope>
    <source>
        <strain evidence="4">WA131</strain>
    </source>
</reference>
<dbReference type="InterPro" id="IPR011990">
    <property type="entry name" value="TPR-like_helical_dom_sf"/>
</dbReference>
<keyword evidence="1" id="KW-0802">TPR repeat</keyword>
<gene>
    <name evidence="4" type="ORF">KA717_21050</name>
</gene>
<evidence type="ECO:0000256" key="1">
    <source>
        <dbReference type="PROSITE-ProRule" id="PRU00339"/>
    </source>
</evidence>
<dbReference type="PROSITE" id="PS50005">
    <property type="entry name" value="TPR"/>
    <property type="match status" value="1"/>
</dbReference>
<evidence type="ECO:0000256" key="2">
    <source>
        <dbReference type="SAM" id="Coils"/>
    </source>
</evidence>
<keyword evidence="3" id="KW-0472">Membrane</keyword>
<evidence type="ECO:0000313" key="4">
    <source>
        <dbReference type="EMBL" id="UXE58541.1"/>
    </source>
</evidence>
<evidence type="ECO:0008006" key="5">
    <source>
        <dbReference type="Google" id="ProtNLM"/>
    </source>
</evidence>
<sequence length="258" mass="29803">MPLMPSSVIETYIERVTELSQSTKRIPTPHELEKIVTELGIAPEEIAKAEKESQAHFTRAQGYLRLQYWDDAILELQEAIAFNPSSAAMMLASASAYLGRWRRSHKREDATQFHRQVRQCLAIQPDSEEALNLLQTFQRDRQKRQQRWLYLGIFSGAVVLGVMTYLLTHNRLPYVLQSRTDLDQINQKLEREIQTLHREQAALRQELINLRTNQTEASQMEIARLNNKVNNLEKSLQTLQQKLSSTTLPLLPPSRDAN</sequence>
<dbReference type="Gene3D" id="1.25.40.10">
    <property type="entry name" value="Tetratricopeptide repeat domain"/>
    <property type="match status" value="1"/>
</dbReference>
<feature type="repeat" description="TPR" evidence="1">
    <location>
        <begin position="53"/>
        <end position="86"/>
    </location>
</feature>
<evidence type="ECO:0000256" key="3">
    <source>
        <dbReference type="SAM" id="Phobius"/>
    </source>
</evidence>
<dbReference type="InterPro" id="IPR019734">
    <property type="entry name" value="TPR_rpt"/>
</dbReference>
<name>A0A977PTC1_9CYAN</name>
<dbReference type="SUPFAM" id="SSF48452">
    <property type="entry name" value="TPR-like"/>
    <property type="match status" value="1"/>
</dbReference>
<dbReference type="KEGG" id="wna:KA717_21050"/>
<organism evidence="4">
    <name type="scientific">Woronichinia naegeliana WA131</name>
    <dbReference type="NCBI Taxonomy" id="2824559"/>
    <lineage>
        <taxon>Bacteria</taxon>
        <taxon>Bacillati</taxon>
        <taxon>Cyanobacteriota</taxon>
        <taxon>Cyanophyceae</taxon>
        <taxon>Synechococcales</taxon>
        <taxon>Coelosphaeriaceae</taxon>
        <taxon>Woronichinia</taxon>
    </lineage>
</organism>